<dbReference type="AlphaFoldDB" id="A0A0F9F9C6"/>
<gene>
    <name evidence="1" type="ORF">LCGC14_2058090</name>
</gene>
<proteinExistence type="predicted"/>
<organism evidence="1">
    <name type="scientific">marine sediment metagenome</name>
    <dbReference type="NCBI Taxonomy" id="412755"/>
    <lineage>
        <taxon>unclassified sequences</taxon>
        <taxon>metagenomes</taxon>
        <taxon>ecological metagenomes</taxon>
    </lineage>
</organism>
<dbReference type="InterPro" id="IPR056931">
    <property type="entry name" value="D14-like"/>
</dbReference>
<comment type="caution">
    <text evidence="1">The sequence shown here is derived from an EMBL/GenBank/DDBJ whole genome shotgun (WGS) entry which is preliminary data.</text>
</comment>
<dbReference type="Pfam" id="PF24608">
    <property type="entry name" value="PDDEXK_15"/>
    <property type="match status" value="1"/>
</dbReference>
<feature type="non-terminal residue" evidence="1">
    <location>
        <position position="1"/>
    </location>
</feature>
<dbReference type="EMBL" id="LAZR01024441">
    <property type="protein sequence ID" value="KKL75116.1"/>
    <property type="molecule type" value="Genomic_DNA"/>
</dbReference>
<reference evidence="1" key="1">
    <citation type="journal article" date="2015" name="Nature">
        <title>Complex archaea that bridge the gap between prokaryotes and eukaryotes.</title>
        <authorList>
            <person name="Spang A."/>
            <person name="Saw J.H."/>
            <person name="Jorgensen S.L."/>
            <person name="Zaremba-Niedzwiedzka K."/>
            <person name="Martijn J."/>
            <person name="Lind A.E."/>
            <person name="van Eijk R."/>
            <person name="Schleper C."/>
            <person name="Guy L."/>
            <person name="Ettema T.J."/>
        </authorList>
    </citation>
    <scope>NUCLEOTIDE SEQUENCE</scope>
</reference>
<accession>A0A0F9F9C6</accession>
<protein>
    <submittedName>
        <fullName evidence="1">Uncharacterized protein</fullName>
    </submittedName>
</protein>
<evidence type="ECO:0000313" key="1">
    <source>
        <dbReference type="EMBL" id="KKL75116.1"/>
    </source>
</evidence>
<name>A0A0F9F9C6_9ZZZZ</name>
<sequence length="101" mass="11932">CKNAPSSFTGLHNLFSKKSAIWKWWKQACEDCPDHRVPILIINRFDLPTFCMADGSDKTKFGNYMSEIVQLETRLDHFIYNNKFSIWKLDDMLASDPEKWR</sequence>